<dbReference type="PANTHER" id="PTHR45912:SF3">
    <property type="entry name" value="CILIA- AND FLAGELLA-ASSOCIATED PROTEIN 47"/>
    <property type="match status" value="1"/>
</dbReference>
<feature type="non-terminal residue" evidence="2">
    <location>
        <position position="1"/>
    </location>
</feature>
<feature type="non-terminal residue" evidence="2">
    <location>
        <position position="258"/>
    </location>
</feature>
<protein>
    <submittedName>
        <fullName evidence="2">CFA47 protein</fullName>
    </submittedName>
</protein>
<reference evidence="2 3" key="1">
    <citation type="submission" date="2019-09" db="EMBL/GenBank/DDBJ databases">
        <title>Bird 10,000 Genomes (B10K) Project - Family phase.</title>
        <authorList>
            <person name="Zhang G."/>
        </authorList>
    </citation>
    <scope>NUCLEOTIDE SEQUENCE [LARGE SCALE GENOMIC DNA]</scope>
    <source>
        <strain evidence="2">OUT-0059</strain>
        <tissue evidence="2">Muscle</tissue>
    </source>
</reference>
<dbReference type="EMBL" id="VZUH01002060">
    <property type="protein sequence ID" value="NXU86120.1"/>
    <property type="molecule type" value="Genomic_DNA"/>
</dbReference>
<evidence type="ECO:0000259" key="1">
    <source>
        <dbReference type="Pfam" id="PF26579"/>
    </source>
</evidence>
<proteinExistence type="predicted"/>
<dbReference type="InterPro" id="IPR058952">
    <property type="entry name" value="Ig_CFAP47"/>
</dbReference>
<dbReference type="Pfam" id="PF26579">
    <property type="entry name" value="Ig_CFAP47"/>
    <property type="match status" value="1"/>
</dbReference>
<dbReference type="GO" id="GO:0005929">
    <property type="term" value="C:cilium"/>
    <property type="evidence" value="ECO:0007669"/>
    <property type="project" value="TreeGrafter"/>
</dbReference>
<dbReference type="AlphaFoldDB" id="A0A7L3P9R2"/>
<feature type="domain" description="CFAP47-like immunoglobulin-like" evidence="1">
    <location>
        <begin position="87"/>
        <end position="228"/>
    </location>
</feature>
<dbReference type="Proteomes" id="UP000551443">
    <property type="component" value="Unassembled WGS sequence"/>
</dbReference>
<dbReference type="PANTHER" id="PTHR45912">
    <property type="entry name" value="CILIA- AND FLAGELLA-ASSOCIATED PROTEIN 47"/>
    <property type="match status" value="1"/>
</dbReference>
<dbReference type="GO" id="GO:0007288">
    <property type="term" value="P:sperm axoneme assembly"/>
    <property type="evidence" value="ECO:0007669"/>
    <property type="project" value="TreeGrafter"/>
</dbReference>
<keyword evidence="3" id="KW-1185">Reference proteome</keyword>
<organism evidence="2 3">
    <name type="scientific">Xiphorhynchus elegans</name>
    <name type="common">elegant woodcreeper</name>
    <dbReference type="NCBI Taxonomy" id="269412"/>
    <lineage>
        <taxon>Eukaryota</taxon>
        <taxon>Metazoa</taxon>
        <taxon>Chordata</taxon>
        <taxon>Craniata</taxon>
        <taxon>Vertebrata</taxon>
        <taxon>Euteleostomi</taxon>
        <taxon>Archelosauria</taxon>
        <taxon>Archosauria</taxon>
        <taxon>Dinosauria</taxon>
        <taxon>Saurischia</taxon>
        <taxon>Theropoda</taxon>
        <taxon>Coelurosauria</taxon>
        <taxon>Aves</taxon>
        <taxon>Neognathae</taxon>
        <taxon>Neoaves</taxon>
        <taxon>Telluraves</taxon>
        <taxon>Australaves</taxon>
        <taxon>Passeriformes</taxon>
        <taxon>Dendrocolaptidae</taxon>
        <taxon>Xiphorhynchus</taxon>
    </lineage>
</organism>
<evidence type="ECO:0000313" key="3">
    <source>
        <dbReference type="Proteomes" id="UP000551443"/>
    </source>
</evidence>
<gene>
    <name evidence="2" type="primary">Cfap47_5</name>
    <name evidence="2" type="ORF">XIPELE_R10184</name>
</gene>
<accession>A0A7L3P9R2</accession>
<comment type="caution">
    <text evidence="2">The sequence shown here is derived from an EMBL/GenBank/DDBJ whole genome shotgun (WGS) entry which is preliminary data.</text>
</comment>
<sequence>HHNNLFLLTGIHLAPKEKLNIPVLFMPDTMKMCKAEVVVHVMRENAENWSYQLSAESNKDLSRNVSLAEDGGIQGILWRYPVHGIPEAPQQKLVVIRCVARQSVEQRVEMLLVGVVPDATAATDARNPAMANTDNSANIQKAQVTDGFSATAEFLYELQYPSNEIRSQLESLVGMDLVQKEWDIESGIVTLVFNVMFAPNKPMRFKATLVIQWTAGGVWKFPLLFIATEPGVDAVIDIEAVGLNKESVVEFTLTSQTR</sequence>
<evidence type="ECO:0000313" key="2">
    <source>
        <dbReference type="EMBL" id="NXU86120.1"/>
    </source>
</evidence>
<name>A0A7L3P9R2_9DEND</name>